<feature type="transmembrane region" description="Helical" evidence="1">
    <location>
        <begin position="6"/>
        <end position="25"/>
    </location>
</feature>
<keyword evidence="3" id="KW-1185">Reference proteome</keyword>
<proteinExistence type="predicted"/>
<feature type="non-terminal residue" evidence="2">
    <location>
        <position position="155"/>
    </location>
</feature>
<accession>A0A9N9P4W0</accession>
<sequence>MINALVIIPLVIGIVIFYGLLYYYYKDGLKALLSLLIILSSSKNILFSLPKYNSTSGGFECDAGTSESSRISHTTIFEQISGFGSLIGLIFNVTFYGVTSKFKLRTTYIIDDLLILISFITPITSWFFSTKILYTFFYVRNGQPQPLLIASVSVF</sequence>
<keyword evidence="1" id="KW-1133">Transmembrane helix</keyword>
<gene>
    <name evidence="2" type="ORF">CPELLU_LOCUS16956</name>
</gene>
<dbReference type="Proteomes" id="UP000789759">
    <property type="component" value="Unassembled WGS sequence"/>
</dbReference>
<comment type="caution">
    <text evidence="2">The sequence shown here is derived from an EMBL/GenBank/DDBJ whole genome shotgun (WGS) entry which is preliminary data.</text>
</comment>
<organism evidence="2 3">
    <name type="scientific">Cetraspora pellucida</name>
    <dbReference type="NCBI Taxonomy" id="1433469"/>
    <lineage>
        <taxon>Eukaryota</taxon>
        <taxon>Fungi</taxon>
        <taxon>Fungi incertae sedis</taxon>
        <taxon>Mucoromycota</taxon>
        <taxon>Glomeromycotina</taxon>
        <taxon>Glomeromycetes</taxon>
        <taxon>Diversisporales</taxon>
        <taxon>Gigasporaceae</taxon>
        <taxon>Cetraspora</taxon>
    </lineage>
</organism>
<dbReference type="OrthoDB" id="2448623at2759"/>
<evidence type="ECO:0000313" key="2">
    <source>
        <dbReference type="EMBL" id="CAG8790174.1"/>
    </source>
</evidence>
<reference evidence="2" key="1">
    <citation type="submission" date="2021-06" db="EMBL/GenBank/DDBJ databases">
        <authorList>
            <person name="Kallberg Y."/>
            <person name="Tangrot J."/>
            <person name="Rosling A."/>
        </authorList>
    </citation>
    <scope>NUCLEOTIDE SEQUENCE</scope>
    <source>
        <strain evidence="2">FL966</strain>
    </source>
</reference>
<protein>
    <submittedName>
        <fullName evidence="2">23048_t:CDS:1</fullName>
    </submittedName>
</protein>
<feature type="transmembrane region" description="Helical" evidence="1">
    <location>
        <begin position="108"/>
        <end position="128"/>
    </location>
</feature>
<keyword evidence="1" id="KW-0472">Membrane</keyword>
<name>A0A9N9P4W0_9GLOM</name>
<evidence type="ECO:0000313" key="3">
    <source>
        <dbReference type="Proteomes" id="UP000789759"/>
    </source>
</evidence>
<evidence type="ECO:0000256" key="1">
    <source>
        <dbReference type="SAM" id="Phobius"/>
    </source>
</evidence>
<feature type="transmembrane region" description="Helical" evidence="1">
    <location>
        <begin position="76"/>
        <end position="96"/>
    </location>
</feature>
<dbReference type="EMBL" id="CAJVQA010026810">
    <property type="protein sequence ID" value="CAG8790174.1"/>
    <property type="molecule type" value="Genomic_DNA"/>
</dbReference>
<dbReference type="AlphaFoldDB" id="A0A9N9P4W0"/>
<keyword evidence="1" id="KW-0812">Transmembrane</keyword>